<keyword evidence="4" id="KW-1185">Reference proteome</keyword>
<evidence type="ECO:0000259" key="2">
    <source>
        <dbReference type="PROSITE" id="PS51704"/>
    </source>
</evidence>
<dbReference type="EMBL" id="PTRA01000005">
    <property type="protein sequence ID" value="PQA54946.1"/>
    <property type="molecule type" value="Genomic_DNA"/>
</dbReference>
<dbReference type="AlphaFoldDB" id="A0A2S7IGY4"/>
<dbReference type="RefSeq" id="WP_104715271.1">
    <property type="nucleotide sequence ID" value="NZ_PTRA01000005.1"/>
</dbReference>
<dbReference type="PROSITE" id="PS50007">
    <property type="entry name" value="PIPLC_X_DOMAIN"/>
    <property type="match status" value="1"/>
</dbReference>
<gene>
    <name evidence="3" type="ORF">C5O19_20575</name>
</gene>
<keyword evidence="1" id="KW-0732">Signal</keyword>
<comment type="caution">
    <text evidence="3">The sequence shown here is derived from an EMBL/GenBank/DDBJ whole genome shotgun (WGS) entry which is preliminary data.</text>
</comment>
<protein>
    <submittedName>
        <fullName evidence="3">Glycerophosphodiester phosphodiesterase</fullName>
    </submittedName>
</protein>
<sequence length="299" mass="34274">MKRLWYALLFSGLVLPRVQAQQTLDVQAHRGGMGLVPENTVTSMIHAVRLGCRTLELDCVISADQKVVVSHDPYMSSVFMRKPDGSDITKEEEKSYALYQMKYDSIRTFDAGSKPHPNFPLQRKMKTYKPLLSEVIDSVETYVRKHHLKPVAYNIETKCSPQGDGKYNPSPDVFVQLLMQVIQQKGIATRVTIQSFDVRTLQELHKKYPNQSLSLLLYNQDSVADNLAKLGFKPQYYSPHYTLVTPESVKEVHEKKMRMLPWTVDDQKDMQRMASYGVDGIISNHPERLIALYGSYQKK</sequence>
<dbReference type="Proteomes" id="UP000239590">
    <property type="component" value="Unassembled WGS sequence"/>
</dbReference>
<dbReference type="PANTHER" id="PTHR46211">
    <property type="entry name" value="GLYCEROPHOSPHORYL DIESTER PHOSPHODIESTERASE"/>
    <property type="match status" value="1"/>
</dbReference>
<dbReference type="InterPro" id="IPR030395">
    <property type="entry name" value="GP_PDE_dom"/>
</dbReference>
<dbReference type="PROSITE" id="PS51704">
    <property type="entry name" value="GP_PDE"/>
    <property type="match status" value="1"/>
</dbReference>
<dbReference type="SUPFAM" id="SSF51695">
    <property type="entry name" value="PLC-like phosphodiesterases"/>
    <property type="match status" value="1"/>
</dbReference>
<evidence type="ECO:0000313" key="4">
    <source>
        <dbReference type="Proteomes" id="UP000239590"/>
    </source>
</evidence>
<dbReference type="OrthoDB" id="384721at2"/>
<dbReference type="Pfam" id="PF03009">
    <property type="entry name" value="GDPD"/>
    <property type="match status" value="1"/>
</dbReference>
<organism evidence="3 4">
    <name type="scientific">Siphonobacter curvatus</name>
    <dbReference type="NCBI Taxonomy" id="2094562"/>
    <lineage>
        <taxon>Bacteria</taxon>
        <taxon>Pseudomonadati</taxon>
        <taxon>Bacteroidota</taxon>
        <taxon>Cytophagia</taxon>
        <taxon>Cytophagales</taxon>
        <taxon>Cytophagaceae</taxon>
        <taxon>Siphonobacter</taxon>
    </lineage>
</organism>
<reference evidence="4" key="1">
    <citation type="submission" date="2018-02" db="EMBL/GenBank/DDBJ databases">
        <title>Genome sequencing of Solimonas sp. HR-BB.</title>
        <authorList>
            <person name="Lee Y."/>
            <person name="Jeon C.O."/>
        </authorList>
    </citation>
    <scope>NUCLEOTIDE SEQUENCE [LARGE SCALE GENOMIC DNA]</scope>
    <source>
        <strain evidence="4">HR-U</strain>
    </source>
</reference>
<feature type="signal peptide" evidence="1">
    <location>
        <begin position="1"/>
        <end position="20"/>
    </location>
</feature>
<proteinExistence type="predicted"/>
<dbReference type="GO" id="GO:0006629">
    <property type="term" value="P:lipid metabolic process"/>
    <property type="evidence" value="ECO:0007669"/>
    <property type="project" value="InterPro"/>
</dbReference>
<evidence type="ECO:0000313" key="3">
    <source>
        <dbReference type="EMBL" id="PQA54946.1"/>
    </source>
</evidence>
<dbReference type="Gene3D" id="3.20.20.190">
    <property type="entry name" value="Phosphatidylinositol (PI) phosphodiesterase"/>
    <property type="match status" value="1"/>
</dbReference>
<feature type="chain" id="PRO_5015567824" evidence="1">
    <location>
        <begin position="21"/>
        <end position="299"/>
    </location>
</feature>
<dbReference type="GO" id="GO:0008081">
    <property type="term" value="F:phosphoric diester hydrolase activity"/>
    <property type="evidence" value="ECO:0007669"/>
    <property type="project" value="InterPro"/>
</dbReference>
<evidence type="ECO:0000256" key="1">
    <source>
        <dbReference type="SAM" id="SignalP"/>
    </source>
</evidence>
<dbReference type="PANTHER" id="PTHR46211:SF14">
    <property type="entry name" value="GLYCEROPHOSPHODIESTER PHOSPHODIESTERASE"/>
    <property type="match status" value="1"/>
</dbReference>
<accession>A0A2S7IGY4</accession>
<feature type="domain" description="GP-PDE" evidence="2">
    <location>
        <begin position="24"/>
        <end position="293"/>
    </location>
</feature>
<name>A0A2S7IGY4_9BACT</name>
<dbReference type="InterPro" id="IPR017946">
    <property type="entry name" value="PLC-like_Pdiesterase_TIM-brl"/>
</dbReference>